<proteinExistence type="inferred from homology"/>
<evidence type="ECO:0000256" key="6">
    <source>
        <dbReference type="ARBA" id="ARBA00018857"/>
    </source>
</evidence>
<comment type="function">
    <text evidence="2">Specific and highly efficient GDP-D-glucose phosphorylase regulating the levels of GDP-D-glucose in cells.</text>
</comment>
<dbReference type="Pfam" id="PF26217">
    <property type="entry name" value="GDPGP1_N"/>
    <property type="match status" value="1"/>
</dbReference>
<keyword evidence="9" id="KW-0808">Transferase</keyword>
<evidence type="ECO:0000256" key="7">
    <source>
        <dbReference type="ARBA" id="ARBA00022490"/>
    </source>
</evidence>
<dbReference type="EC" id="2.7.7.78" evidence="5"/>
<sequence length="416" mass="47450">MRTQRKIRCGRLLLILSFVVGIMICINLPSSSVSFPTLSHGPRGTTRMSLAYGKMHTFEYSDADLFENSTGWTGRDAELSEFDLELRTRWSKAMDEGHFRYKLDKLKTRIIGKKGYVAQLNVKRAQERRKPAEITHVNQPFNPAGFNFTKIQPDEILFKMVKSGTKRSHDQANGYLPERDYSKSKVRDLMIINASPLEYGHVLIVPDVDAMQPQILTQHGLRLAIDAVLLSRHRGFRVGFNSLCAFASVNHQHVHAYYVETELMVEHCPAAHIHGILHEISITPAKGFAFQLHGSTIDQIVCVIINIIQHFQQNEIAHNLFITRGTVFGEPRDSTLRTIRFLLFPRKKFIGTKEEAAFNVAVAELSGHLPIKIEEMFDGLDEEKIEQTIKDQAVLEETEYNQIKQDVLKICQKYCS</sequence>
<comment type="subcellular location">
    <subcellularLocation>
        <location evidence="3">Cytoplasm</location>
    </subcellularLocation>
</comment>
<protein>
    <recommendedName>
        <fullName evidence="6">GDP-D-glucose phosphorylase 1</fullName>
        <ecNumber evidence="5">2.7.7.78</ecNumber>
    </recommendedName>
</protein>
<dbReference type="PANTHER" id="PTHR20884:SF8">
    <property type="entry name" value="GDP-D-GLUCOSE PHOSPHORYLASE 1"/>
    <property type="match status" value="1"/>
</dbReference>
<name>A0ABD3WKY0_SINWO</name>
<evidence type="ECO:0000256" key="8">
    <source>
        <dbReference type="ARBA" id="ARBA00022658"/>
    </source>
</evidence>
<evidence type="ECO:0000256" key="3">
    <source>
        <dbReference type="ARBA" id="ARBA00004496"/>
    </source>
</evidence>
<dbReference type="EMBL" id="JBJQND010000006">
    <property type="protein sequence ID" value="KAL3873175.1"/>
    <property type="molecule type" value="Genomic_DNA"/>
</dbReference>
<evidence type="ECO:0000256" key="9">
    <source>
        <dbReference type="ARBA" id="ARBA00022679"/>
    </source>
</evidence>
<dbReference type="InterPro" id="IPR058866">
    <property type="entry name" value="GDPGP1_N"/>
</dbReference>
<keyword evidence="11" id="KW-0547">Nucleotide-binding</keyword>
<evidence type="ECO:0000256" key="13">
    <source>
        <dbReference type="SAM" id="Phobius"/>
    </source>
</evidence>
<dbReference type="InterPro" id="IPR058865">
    <property type="entry name" value="GDPGP1_C"/>
</dbReference>
<reference evidence="16 17" key="1">
    <citation type="submission" date="2024-11" db="EMBL/GenBank/DDBJ databases">
        <title>Chromosome-level genome assembly of the freshwater bivalve Anodonta woodiana.</title>
        <authorList>
            <person name="Chen X."/>
        </authorList>
    </citation>
    <scope>NUCLEOTIDE SEQUENCE [LARGE SCALE GENOMIC DNA]</scope>
    <source>
        <strain evidence="16">MN2024</strain>
        <tissue evidence="16">Gills</tissue>
    </source>
</reference>
<evidence type="ECO:0000256" key="2">
    <source>
        <dbReference type="ARBA" id="ARBA00003049"/>
    </source>
</evidence>
<dbReference type="GO" id="GO:0080048">
    <property type="term" value="F:GDP-D-glucose phosphorylase activity"/>
    <property type="evidence" value="ECO:0007669"/>
    <property type="project" value="UniProtKB-EC"/>
</dbReference>
<comment type="caution">
    <text evidence="16">The sequence shown here is derived from an EMBL/GenBank/DDBJ whole genome shotgun (WGS) entry which is preliminary data.</text>
</comment>
<gene>
    <name evidence="16" type="ORF">ACJMK2_036323</name>
</gene>
<feature type="domain" description="GDPGP1-like N-terminal" evidence="15">
    <location>
        <begin position="81"/>
        <end position="257"/>
    </location>
</feature>
<evidence type="ECO:0000256" key="12">
    <source>
        <dbReference type="ARBA" id="ARBA00022801"/>
    </source>
</evidence>
<evidence type="ECO:0000256" key="1">
    <source>
        <dbReference type="ARBA" id="ARBA00000063"/>
    </source>
</evidence>
<dbReference type="PANTHER" id="PTHR20884">
    <property type="entry name" value="GDP-D-GLUCOSE PHOSPHORYLASE 1"/>
    <property type="match status" value="1"/>
</dbReference>
<organism evidence="16 17">
    <name type="scientific">Sinanodonta woodiana</name>
    <name type="common">Chinese pond mussel</name>
    <name type="synonym">Anodonta woodiana</name>
    <dbReference type="NCBI Taxonomy" id="1069815"/>
    <lineage>
        <taxon>Eukaryota</taxon>
        <taxon>Metazoa</taxon>
        <taxon>Spiralia</taxon>
        <taxon>Lophotrochozoa</taxon>
        <taxon>Mollusca</taxon>
        <taxon>Bivalvia</taxon>
        <taxon>Autobranchia</taxon>
        <taxon>Heteroconchia</taxon>
        <taxon>Palaeoheterodonta</taxon>
        <taxon>Unionida</taxon>
        <taxon>Unionoidea</taxon>
        <taxon>Unionidae</taxon>
        <taxon>Unioninae</taxon>
        <taxon>Sinanodonta</taxon>
    </lineage>
</organism>
<comment type="catalytic activity">
    <reaction evidence="1">
        <text>GDP-alpha-D-glucose + phosphate = alpha-D-glucose 1-phosphate + GDP + H(+)</text>
        <dbReference type="Rhea" id="RHEA:30387"/>
        <dbReference type="ChEBI" id="CHEBI:15378"/>
        <dbReference type="ChEBI" id="CHEBI:43474"/>
        <dbReference type="ChEBI" id="CHEBI:58189"/>
        <dbReference type="ChEBI" id="CHEBI:58601"/>
        <dbReference type="ChEBI" id="CHEBI:62230"/>
        <dbReference type="EC" id="2.7.7.78"/>
    </reaction>
</comment>
<keyword evidence="12" id="KW-0378">Hydrolase</keyword>
<keyword evidence="13" id="KW-1133">Transmembrane helix</keyword>
<dbReference type="GO" id="GO:0005085">
    <property type="term" value="F:guanyl-nucleotide exchange factor activity"/>
    <property type="evidence" value="ECO:0007669"/>
    <property type="project" value="UniProtKB-KW"/>
</dbReference>
<keyword evidence="7" id="KW-0963">Cytoplasm</keyword>
<evidence type="ECO:0000313" key="16">
    <source>
        <dbReference type="EMBL" id="KAL3873175.1"/>
    </source>
</evidence>
<dbReference type="InterPro" id="IPR026506">
    <property type="entry name" value="GDPGP"/>
</dbReference>
<dbReference type="GO" id="GO:0005737">
    <property type="term" value="C:cytoplasm"/>
    <property type="evidence" value="ECO:0007669"/>
    <property type="project" value="UniProtKB-SubCell"/>
</dbReference>
<feature type="transmembrane region" description="Helical" evidence="13">
    <location>
        <begin position="12"/>
        <end position="30"/>
    </location>
</feature>
<keyword evidence="8" id="KW-0344">Guanine-nucleotide releasing factor</keyword>
<dbReference type="Proteomes" id="UP001634394">
    <property type="component" value="Unassembled WGS sequence"/>
</dbReference>
<evidence type="ECO:0000259" key="14">
    <source>
        <dbReference type="Pfam" id="PF26216"/>
    </source>
</evidence>
<feature type="domain" description="GDPGP1-like C-terminal" evidence="14">
    <location>
        <begin position="277"/>
        <end position="413"/>
    </location>
</feature>
<evidence type="ECO:0000256" key="4">
    <source>
        <dbReference type="ARBA" id="ARBA00006451"/>
    </source>
</evidence>
<comment type="similarity">
    <text evidence="4">Belongs to the GDPGP1 family.</text>
</comment>
<dbReference type="AlphaFoldDB" id="A0ABD3WKY0"/>
<evidence type="ECO:0000259" key="15">
    <source>
        <dbReference type="Pfam" id="PF26217"/>
    </source>
</evidence>
<keyword evidence="13" id="KW-0472">Membrane</keyword>
<accession>A0ABD3WKY0</accession>
<keyword evidence="17" id="KW-1185">Reference proteome</keyword>
<dbReference type="Pfam" id="PF26216">
    <property type="entry name" value="GDPGP1_C"/>
    <property type="match status" value="1"/>
</dbReference>
<dbReference type="GO" id="GO:0000166">
    <property type="term" value="F:nucleotide binding"/>
    <property type="evidence" value="ECO:0007669"/>
    <property type="project" value="UniProtKB-KW"/>
</dbReference>
<evidence type="ECO:0000256" key="5">
    <source>
        <dbReference type="ARBA" id="ARBA00012507"/>
    </source>
</evidence>
<keyword evidence="10" id="KW-0548">Nucleotidyltransferase</keyword>
<dbReference type="GO" id="GO:0016787">
    <property type="term" value="F:hydrolase activity"/>
    <property type="evidence" value="ECO:0007669"/>
    <property type="project" value="UniProtKB-KW"/>
</dbReference>
<evidence type="ECO:0000256" key="10">
    <source>
        <dbReference type="ARBA" id="ARBA00022695"/>
    </source>
</evidence>
<keyword evidence="13" id="KW-0812">Transmembrane</keyword>
<evidence type="ECO:0000313" key="17">
    <source>
        <dbReference type="Proteomes" id="UP001634394"/>
    </source>
</evidence>
<evidence type="ECO:0000256" key="11">
    <source>
        <dbReference type="ARBA" id="ARBA00022741"/>
    </source>
</evidence>